<organism evidence="2 3">
    <name type="scientific">Fastidiosipila sanguinis</name>
    <dbReference type="NCBI Taxonomy" id="236753"/>
    <lineage>
        <taxon>Bacteria</taxon>
        <taxon>Bacillati</taxon>
        <taxon>Bacillota</taxon>
        <taxon>Clostridia</taxon>
        <taxon>Eubacteriales</taxon>
        <taxon>Oscillospiraceae</taxon>
        <taxon>Fastidiosipila</taxon>
    </lineage>
</organism>
<dbReference type="Gene3D" id="3.30.1230.10">
    <property type="entry name" value="YlxR-like"/>
    <property type="match status" value="1"/>
</dbReference>
<proteinExistence type="predicted"/>
<evidence type="ECO:0000313" key="3">
    <source>
        <dbReference type="Proteomes" id="UP000237947"/>
    </source>
</evidence>
<sequence>MKKKHIPTRMCIACREMRERQELFKLVKIDTGIVVDHLYKMDGRGTYICKDENCIKLAFAKGMLKRSLKAEVDPSLETELLDFINETKNETIKEGKVFRLNKDGSVERL</sequence>
<evidence type="ECO:0000313" key="2">
    <source>
        <dbReference type="EMBL" id="AVM41894.1"/>
    </source>
</evidence>
<protein>
    <submittedName>
        <fullName evidence="2">DUF448 domain-containing protein</fullName>
    </submittedName>
</protein>
<evidence type="ECO:0000259" key="1">
    <source>
        <dbReference type="Pfam" id="PF04296"/>
    </source>
</evidence>
<dbReference type="EMBL" id="CP027226">
    <property type="protein sequence ID" value="AVM41894.1"/>
    <property type="molecule type" value="Genomic_DNA"/>
</dbReference>
<dbReference type="OrthoDB" id="9813251at2"/>
<name>A0A2S0KLJ9_9FIRM</name>
<accession>A0A2S0KLJ9</accession>
<reference evidence="3" key="1">
    <citation type="submission" date="2018-02" db="EMBL/GenBank/DDBJ databases">
        <authorList>
            <person name="Holder M.E."/>
            <person name="Ajami N.J."/>
            <person name="Petrosino J.F."/>
        </authorList>
    </citation>
    <scope>NUCLEOTIDE SEQUENCE [LARGE SCALE GENOMIC DNA]</scope>
    <source>
        <strain evidence="3">CCUG 47711</strain>
    </source>
</reference>
<keyword evidence="3" id="KW-1185">Reference proteome</keyword>
<gene>
    <name evidence="2" type="ORF">C5Q98_00990</name>
</gene>
<dbReference type="Pfam" id="PF04296">
    <property type="entry name" value="YlxR"/>
    <property type="match status" value="1"/>
</dbReference>
<dbReference type="InterPro" id="IPR037465">
    <property type="entry name" value="YlxR"/>
</dbReference>
<dbReference type="PANTHER" id="PTHR34215">
    <property type="entry name" value="BLL0784 PROTEIN"/>
    <property type="match status" value="1"/>
</dbReference>
<dbReference type="Proteomes" id="UP000237947">
    <property type="component" value="Chromosome"/>
</dbReference>
<dbReference type="PANTHER" id="PTHR34215:SF1">
    <property type="entry name" value="YLXR DOMAIN-CONTAINING PROTEIN"/>
    <property type="match status" value="1"/>
</dbReference>
<dbReference type="SUPFAM" id="SSF64376">
    <property type="entry name" value="YlxR-like"/>
    <property type="match status" value="1"/>
</dbReference>
<dbReference type="KEGG" id="fsa:C5Q98_00990"/>
<dbReference type="AlphaFoldDB" id="A0A2S0KLJ9"/>
<dbReference type="RefSeq" id="WP_106011880.1">
    <property type="nucleotide sequence ID" value="NZ_CP027226.1"/>
</dbReference>
<feature type="domain" description="YlxR" evidence="1">
    <location>
        <begin position="9"/>
        <end position="80"/>
    </location>
</feature>
<dbReference type="InterPro" id="IPR035931">
    <property type="entry name" value="YlxR-like_sf"/>
</dbReference>
<dbReference type="InterPro" id="IPR007393">
    <property type="entry name" value="YlxR_dom"/>
</dbReference>